<comment type="caution">
    <text evidence="1">The sequence shown here is derived from an EMBL/GenBank/DDBJ whole genome shotgun (WGS) entry which is preliminary data.</text>
</comment>
<organism evidence="1 2">
    <name type="scientific">Hyphomonas adhaerens</name>
    <dbReference type="NCBI Taxonomy" id="81029"/>
    <lineage>
        <taxon>Bacteria</taxon>
        <taxon>Pseudomonadati</taxon>
        <taxon>Pseudomonadota</taxon>
        <taxon>Alphaproteobacteria</taxon>
        <taxon>Hyphomonadales</taxon>
        <taxon>Hyphomonadaceae</taxon>
        <taxon>Hyphomonas</taxon>
    </lineage>
</organism>
<dbReference type="Proteomes" id="UP000259610">
    <property type="component" value="Unassembled WGS sequence"/>
</dbReference>
<evidence type="ECO:0000313" key="2">
    <source>
        <dbReference type="Proteomes" id="UP000259610"/>
    </source>
</evidence>
<dbReference type="EMBL" id="DMAN01000245">
    <property type="protein sequence ID" value="HAE27661.1"/>
    <property type="molecule type" value="Genomic_DNA"/>
</dbReference>
<reference evidence="1 2" key="1">
    <citation type="journal article" date="2018" name="Nat. Biotechnol.">
        <title>A standardized bacterial taxonomy based on genome phylogeny substantially revises the tree of life.</title>
        <authorList>
            <person name="Parks D.H."/>
            <person name="Chuvochina M."/>
            <person name="Waite D.W."/>
            <person name="Rinke C."/>
            <person name="Skarshewski A."/>
            <person name="Chaumeil P.A."/>
            <person name="Hugenholtz P."/>
        </authorList>
    </citation>
    <scope>NUCLEOTIDE SEQUENCE [LARGE SCALE GENOMIC DNA]</scope>
    <source>
        <strain evidence="1">UBA8733</strain>
    </source>
</reference>
<name>A0A3B9GYY4_9PROT</name>
<proteinExistence type="predicted"/>
<evidence type="ECO:0000313" key="1">
    <source>
        <dbReference type="EMBL" id="HAE27661.1"/>
    </source>
</evidence>
<dbReference type="Gene3D" id="3.40.190.290">
    <property type="match status" value="1"/>
</dbReference>
<dbReference type="AlphaFoldDB" id="A0A3B9GYY4"/>
<gene>
    <name evidence="1" type="ORF">DCG58_10905</name>
</gene>
<dbReference type="SUPFAM" id="SSF53850">
    <property type="entry name" value="Periplasmic binding protein-like II"/>
    <property type="match status" value="1"/>
</dbReference>
<protein>
    <submittedName>
        <fullName evidence="1">LysR family transcriptional regulator</fullName>
    </submittedName>
</protein>
<sequence>LIALFEDWSDELYPLYAYHPSRHLPPAKVRAFLDFVQEICGR</sequence>
<feature type="non-terminal residue" evidence="1">
    <location>
        <position position="1"/>
    </location>
</feature>
<accession>A0A3B9GYY4</accession>